<evidence type="ECO:0000259" key="5">
    <source>
        <dbReference type="PROSITE" id="PS50837"/>
    </source>
</evidence>
<keyword evidence="1 3" id="KW-0853">WD repeat</keyword>
<dbReference type="EMBL" id="KV417527">
    <property type="protein sequence ID" value="KZP24262.1"/>
    <property type="molecule type" value="Genomic_DNA"/>
</dbReference>
<proteinExistence type="predicted"/>
<dbReference type="PANTHER" id="PTHR22847:SF637">
    <property type="entry name" value="WD REPEAT DOMAIN 5B"/>
    <property type="match status" value="1"/>
</dbReference>
<evidence type="ECO:0000313" key="7">
    <source>
        <dbReference type="Proteomes" id="UP000076532"/>
    </source>
</evidence>
<dbReference type="PROSITE" id="PS00678">
    <property type="entry name" value="WD_REPEATS_1"/>
    <property type="match status" value="9"/>
</dbReference>
<dbReference type="InterPro" id="IPR020472">
    <property type="entry name" value="WD40_PAC1"/>
</dbReference>
<dbReference type="Pfam" id="PF24883">
    <property type="entry name" value="NPHP3_N"/>
    <property type="match status" value="2"/>
</dbReference>
<dbReference type="SUPFAM" id="SSF50978">
    <property type="entry name" value="WD40 repeat-like"/>
    <property type="match status" value="2"/>
</dbReference>
<sequence length="2735" mass="299481">MQSVQGIDELSWTSTVYSKIRAKVKPKLYIEVYVDQKKVARTSIAQNNLWGETLTIPQAKESSELLIRLKHKSFQPADPCFGVVEGTIGHLLIAPLKLTHGLKKSMYDAQGVISAGIKASDDDQARQNMLRVAQEDLARRHIDHDAAPAVPEALTNVAANISDNADLLESLGTVINKIQCIAAVTLDAVDALAKGPRLTNIRKDTDGAVVALFKQMEDLYSFVGDVESLPGQIKQLEHTIVRILEQTTECGLFFREYTDRGFVGRFLGQAVSNRSQMISNLSTTLAQLKNDLNSGVQLHTAFMSSHTRDGVDRLVKSDILKVLDPAKMNAADRPMCLPGTRQDRQKEIIEWLMTPSDQNQNVLWLHGGAGLGKSTLATTIAEYFRGLRRRGAFLFFDRNTPIESSPSRVICTLAYQMAEHDESIRSAVSAAIERDPQLATAPLITQFKSLLCEPLSTASARVAGPIIIIIDALDECGDTKSRRLLLNLLSSPDFAKLPSQFRFLITSRSEHDIKGALHACEHVNTVDYSKASDKDMMLYIKHEMKEIYTRRHHIDELPADWPGEKEIRRLVQYADGFFIWAATTMKLLFDVDAPVKWLADFLLHDRQVITLHDLYKTALLSGDEWKAGETTDTYRRILGIIILALQPHHIALPLFPMRARHRHRQHRPIRLHPALLIPYACLPQDSHSLLRHLPQIPPAHKGLRQKRIKVCSCIALSHARTAGLRIDVYSAPCAPRDGGTMLDLHTGVDLEEHLFAGVRVYEGYTLCSSATNHDCTTWVDGLALLRGEKHSWAEQSRVGIDKAHELRGEGAIALSSSPIRKTTALHESTHNHLAFEDTPAANTSTLHGAAQSRVSRAEPGRKRAADERMLRRLVASFPALERLALSDITVVPCPCNAYQPSERAATELAVPNGLRSLTFDMGVASSNLKPLQAEELLEWLANGDGCTKLVTLDVRDLTRALFPALAHFLSALPALEHLRLAFLEDIGDGDPALNRTHPCTAHPPPPFITQSSTNRSADADAPLPRPRAPPPPALGQTHPLLPSSPASSSTHALTVRVYGWPESILASIGTVLAQPQCLGSLEKGIWSAEAFGRTYALESDSDSHPTDIPPHAPNAGRAGARRRSPSRCAACPPPRPAPRTRPDRGGIDELSWTSTVYSKIRAKVKPKLYIEVYVDQKKVARTSIAQNNLWGETLTIPQAKESSELLIRLKHKSFQPTDPCFGVVEGTVGHLLSLFAPLKLTHGLKKSMYDAQGVISAGIKASDDDQARQNMLRVAQEDLARRHIDHDAAPAVPEALTNVAANISDNADLLESLGTVINKIQCIAAVTLDAVDALAKVHPYADVAWKILSSVYKAYEHQKDTDGAVVALFKQMEDLYSFVGDVESLPGKIKQLEHTIVRILEQTTECGIFFREYTDHGFVARFLGQAVSNRSQMISNLSTTLAQLKNDLNSGVQLHTAFMSSHTRDGVDRLVTSDILKVLDPTKMNAADRPMCLPGTRQDRQKEIIEWLMTPSDQNQNVLWLHGGAGLGKSTLSTTIAEYFRGLRRRGAFLFFDRNTPIESSPSRVICTLAYQMAEHDESIRSAVSAAIERDPQLATAPLITQFKSLLCEPLSTASARVAGPIIIIIDALDECGDTKSRRVLLNLLSSPDFAKLPSQFRFLITSRPEHDIKGALHACEHVNTVDCSKASDKDMLLYIKHEMKEIYTRRHHIDELPADWPAEMEIRRLVQYADGFFIWAATTIKLLFDVDAPVKWLADFLQHDRQVITLHDLYKTALLSVCEWKAGETTDTYRRILGIIIVGQVPLTDVAITDLLGLGQDSGSACRTALRRLGCVIQWSEGQSARTLHKSFPDYLTDQSACSSEPWFIDVSEHWHALTLGCLRAMNEGLHFNMGDLKTSHVPNADIPDLSAHVEAVIPQSLLYSCRFWDYHVCQTVPGDPSILPLILQFFELEFLYWLEVLSLSGEMPRASPALVSVVKHVADPASKVYALAQDGLKFVGAFAPTMACSAPHIYLSCIPFAPRASLIKQQYTLALPNVLTIEIGMDENWPALQQVINGNTDRISSVAFSPDGQRIASDSSDNTIRIWDATTGVITAGPFKGHTSTVSSVVFSSDGQRIASGSWDNTIRVWDATMGTLVAGPLEGHTNWVRSVAFSPDGQRIVSGSDDKTIRIWDATTGVLIAGPFKGHTGTAYSVVFSPDGQRVVSASDDSTIRIWDATTGVLIASPFEGHTGKVNSVAFSPDGQCIVSGSVDSTIRIWDAATGTLIAGPFKGHTGSVNSVMFSPDGQHIASGSSDTTIRICDAMTGTLIAGPFKGHSYSVNSVMFSPDGQRIASGSSDSTIRIWGATPGTLAAGPFKGHTKTVQSVMFSSDGQRIASGSRDNTIRIWDASTGTLIVGPFEGHTDWVNSVAFSPDGQRIASGSADNTIRIWDTTTGALIIGPLKGHTDKVESVVFSPDRQHIVSGSSDKTIRIWDATTGTLIAGPLEGHTDRVWSVVLSPDGNHIASGSDDTTIRIWDATTGALIVGPLKGHTDWVWSVALSPDGQHIVSGSRDNTIRIWDATTGTLIAGPLEGHTDDVRSVVFSPDSHHIASGSGDKTIRIWDADTGILVVGPLKEHGEPVESVALSPDGKRLVTSSRCTTIRVLDIGAICDLGKHRNTKSSSQECYSDAYNGFGSYSELENGWMLNPSGGLLFYVPHDHREGLWWPHDTAVISPQSTRLDLTCFVHGEEWVRCHI</sequence>
<feature type="repeat" description="WD" evidence="3">
    <location>
        <begin position="2183"/>
        <end position="2224"/>
    </location>
</feature>
<dbReference type="InterPro" id="IPR015943">
    <property type="entry name" value="WD40/YVTN_repeat-like_dom_sf"/>
</dbReference>
<dbReference type="Proteomes" id="UP000076532">
    <property type="component" value="Unassembled WGS sequence"/>
</dbReference>
<evidence type="ECO:0000313" key="6">
    <source>
        <dbReference type="EMBL" id="KZP24262.1"/>
    </source>
</evidence>
<dbReference type="CDD" id="cd00200">
    <property type="entry name" value="WD40"/>
    <property type="match status" value="2"/>
</dbReference>
<evidence type="ECO:0000256" key="3">
    <source>
        <dbReference type="PROSITE-ProRule" id="PRU00221"/>
    </source>
</evidence>
<feature type="region of interest" description="Disordered" evidence="4">
    <location>
        <begin position="1098"/>
        <end position="1146"/>
    </location>
</feature>
<feature type="domain" description="NACHT" evidence="5">
    <location>
        <begin position="1517"/>
        <end position="1665"/>
    </location>
</feature>
<feature type="repeat" description="WD" evidence="3">
    <location>
        <begin position="2484"/>
        <end position="2525"/>
    </location>
</feature>
<evidence type="ECO:0000256" key="4">
    <source>
        <dbReference type="SAM" id="MobiDB-lite"/>
    </source>
</evidence>
<feature type="repeat" description="WD" evidence="3">
    <location>
        <begin position="2355"/>
        <end position="2396"/>
    </location>
</feature>
<dbReference type="InterPro" id="IPR007111">
    <property type="entry name" value="NACHT_NTPase"/>
</dbReference>
<keyword evidence="7" id="KW-1185">Reference proteome</keyword>
<feature type="repeat" description="WD" evidence="3">
    <location>
        <begin position="2613"/>
        <end position="2646"/>
    </location>
</feature>
<dbReference type="PROSITE" id="PS50837">
    <property type="entry name" value="NACHT"/>
    <property type="match status" value="2"/>
</dbReference>
<dbReference type="PRINTS" id="PR00320">
    <property type="entry name" value="GPROTEINBRPT"/>
</dbReference>
<protein>
    <recommendedName>
        <fullName evidence="5">NACHT domain-containing protein</fullName>
    </recommendedName>
</protein>
<dbReference type="InterPro" id="IPR056884">
    <property type="entry name" value="NPHP3-like_N"/>
</dbReference>
<dbReference type="InterPro" id="IPR001680">
    <property type="entry name" value="WD40_rpt"/>
</dbReference>
<feature type="repeat" description="WD" evidence="3">
    <location>
        <begin position="2226"/>
        <end position="2267"/>
    </location>
</feature>
<dbReference type="CDD" id="cd00030">
    <property type="entry name" value="C2"/>
    <property type="match status" value="2"/>
</dbReference>
<organism evidence="6 7">
    <name type="scientific">Athelia psychrophila</name>
    <dbReference type="NCBI Taxonomy" id="1759441"/>
    <lineage>
        <taxon>Eukaryota</taxon>
        <taxon>Fungi</taxon>
        <taxon>Dikarya</taxon>
        <taxon>Basidiomycota</taxon>
        <taxon>Agaricomycotina</taxon>
        <taxon>Agaricomycetes</taxon>
        <taxon>Agaricomycetidae</taxon>
        <taxon>Atheliales</taxon>
        <taxon>Atheliaceae</taxon>
        <taxon>Athelia</taxon>
    </lineage>
</organism>
<keyword evidence="2" id="KW-0677">Repeat</keyword>
<dbReference type="Gene3D" id="3.40.50.300">
    <property type="entry name" value="P-loop containing nucleotide triphosphate hydrolases"/>
    <property type="match status" value="2"/>
</dbReference>
<feature type="repeat" description="WD" evidence="3">
    <location>
        <begin position="2269"/>
        <end position="2310"/>
    </location>
</feature>
<feature type="region of interest" description="Disordered" evidence="4">
    <location>
        <begin position="994"/>
        <end position="1048"/>
    </location>
</feature>
<accession>A0A166MSA3</accession>
<dbReference type="OrthoDB" id="538223at2759"/>
<dbReference type="PROSITE" id="PS50082">
    <property type="entry name" value="WD_REPEATS_2"/>
    <property type="match status" value="14"/>
</dbReference>
<feature type="repeat" description="WD" evidence="3">
    <location>
        <begin position="2398"/>
        <end position="2439"/>
    </location>
</feature>
<feature type="repeat" description="WD" evidence="3">
    <location>
        <begin position="2441"/>
        <end position="2482"/>
    </location>
</feature>
<dbReference type="InterPro" id="IPR036322">
    <property type="entry name" value="WD40_repeat_dom_sf"/>
</dbReference>
<feature type="repeat" description="WD" evidence="3">
    <location>
        <begin position="2312"/>
        <end position="2343"/>
    </location>
</feature>
<feature type="repeat" description="WD" evidence="3">
    <location>
        <begin position="2054"/>
        <end position="2090"/>
    </location>
</feature>
<dbReference type="InterPro" id="IPR027417">
    <property type="entry name" value="P-loop_NTPase"/>
</dbReference>
<name>A0A166MSA3_9AGAM</name>
<dbReference type="STRING" id="436010.A0A166MSA3"/>
<dbReference type="SMART" id="SM00320">
    <property type="entry name" value="WD40"/>
    <property type="match status" value="14"/>
</dbReference>
<gene>
    <name evidence="6" type="ORF">FIBSPDRAFT_1042318</name>
</gene>
<dbReference type="PANTHER" id="PTHR22847">
    <property type="entry name" value="WD40 REPEAT PROTEIN"/>
    <property type="match status" value="1"/>
</dbReference>
<feature type="repeat" description="WD" evidence="3">
    <location>
        <begin position="2097"/>
        <end position="2138"/>
    </location>
</feature>
<dbReference type="Pfam" id="PF00400">
    <property type="entry name" value="WD40"/>
    <property type="match status" value="14"/>
</dbReference>
<evidence type="ECO:0000256" key="1">
    <source>
        <dbReference type="ARBA" id="ARBA00022574"/>
    </source>
</evidence>
<dbReference type="InterPro" id="IPR019775">
    <property type="entry name" value="WD40_repeat_CS"/>
</dbReference>
<feature type="repeat" description="WD" evidence="3">
    <location>
        <begin position="2570"/>
        <end position="2606"/>
    </location>
</feature>
<feature type="compositionally biased region" description="Pro residues" evidence="4">
    <location>
        <begin position="1023"/>
        <end position="1033"/>
    </location>
</feature>
<dbReference type="PROSITE" id="PS50294">
    <property type="entry name" value="WD_REPEATS_REGION"/>
    <property type="match status" value="13"/>
</dbReference>
<dbReference type="Gene3D" id="2.130.10.10">
    <property type="entry name" value="YVTN repeat-like/Quinoprotein amine dehydrogenase"/>
    <property type="match status" value="7"/>
</dbReference>
<dbReference type="FunFam" id="2.130.10.10:FF:000228">
    <property type="entry name" value="COMPASS-like H3K4 histone methylase component WDR5A"/>
    <property type="match status" value="1"/>
</dbReference>
<feature type="compositionally biased region" description="Low complexity" evidence="4">
    <location>
        <begin position="1037"/>
        <end position="1048"/>
    </location>
</feature>
<feature type="repeat" description="WD" evidence="3">
    <location>
        <begin position="2527"/>
        <end position="2568"/>
    </location>
</feature>
<reference evidence="6 7" key="1">
    <citation type="journal article" date="2016" name="Mol. Biol. Evol.">
        <title>Comparative Genomics of Early-Diverging Mushroom-Forming Fungi Provides Insights into the Origins of Lignocellulose Decay Capabilities.</title>
        <authorList>
            <person name="Nagy L.G."/>
            <person name="Riley R."/>
            <person name="Tritt A."/>
            <person name="Adam C."/>
            <person name="Daum C."/>
            <person name="Floudas D."/>
            <person name="Sun H."/>
            <person name="Yadav J.S."/>
            <person name="Pangilinan J."/>
            <person name="Larsson K.H."/>
            <person name="Matsuura K."/>
            <person name="Barry K."/>
            <person name="Labutti K."/>
            <person name="Kuo R."/>
            <person name="Ohm R.A."/>
            <person name="Bhattacharya S.S."/>
            <person name="Shirouzu T."/>
            <person name="Yoshinaga Y."/>
            <person name="Martin F.M."/>
            <person name="Grigoriev I.V."/>
            <person name="Hibbett D.S."/>
        </authorList>
    </citation>
    <scope>NUCLEOTIDE SEQUENCE [LARGE SCALE GENOMIC DNA]</scope>
    <source>
        <strain evidence="6 7">CBS 109695</strain>
    </source>
</reference>
<evidence type="ECO:0000256" key="2">
    <source>
        <dbReference type="ARBA" id="ARBA00022737"/>
    </source>
</evidence>
<dbReference type="SUPFAM" id="SSF52540">
    <property type="entry name" value="P-loop containing nucleoside triphosphate hydrolases"/>
    <property type="match status" value="2"/>
</dbReference>
<feature type="repeat" description="WD" evidence="3">
    <location>
        <begin position="2140"/>
        <end position="2181"/>
    </location>
</feature>
<dbReference type="GO" id="GO:0035097">
    <property type="term" value="C:histone methyltransferase complex"/>
    <property type="evidence" value="ECO:0007669"/>
    <property type="project" value="UniProtKB-ARBA"/>
</dbReference>
<feature type="domain" description="NACHT" evidence="5">
    <location>
        <begin position="361"/>
        <end position="509"/>
    </location>
</feature>